<evidence type="ECO:0000256" key="2">
    <source>
        <dbReference type="SAM" id="Phobius"/>
    </source>
</evidence>
<feature type="region of interest" description="Disordered" evidence="1">
    <location>
        <begin position="402"/>
        <end position="463"/>
    </location>
</feature>
<gene>
    <name evidence="5" type="ORF">ACFORJ_06650</name>
</gene>
<dbReference type="Pfam" id="PF11887">
    <property type="entry name" value="Mce4_CUP1"/>
    <property type="match status" value="1"/>
</dbReference>
<feature type="compositionally biased region" description="Basic and acidic residues" evidence="1">
    <location>
        <begin position="1"/>
        <end position="12"/>
    </location>
</feature>
<dbReference type="PANTHER" id="PTHR33371">
    <property type="entry name" value="INTERMEMBRANE PHOSPHOLIPID TRANSPORT SYSTEM BINDING PROTEIN MLAD-RELATED"/>
    <property type="match status" value="1"/>
</dbReference>
<sequence length="463" mass="48862">MSDENRKTDSKKNERRAKRDARKAGATAVSGPGPSMGGGSSVWHRITESPLILATLSLSAMLLTVILLWNTSLYSIPMGRNNGPDTYQVTANFTRVDRLMEGAEVRWGEQVIGRVSDLGTEGGLGQVTLNLDEGIDVPANVSATLEVPSALGAPFVRIRDREYDEQARLAGASGQPGILFHDPILELSSQPSKATGSLRDGAVIPESRTATGLDVAQQLAAMAELLNGSTIDKMRTSLDELSKAMDGRGEKVGTLTDDALAITGDMRANSGDFTTMIRSANELTRTLKESQGDMERLTKSATPVLESLAGQRDRMGRLVDQANYFSGLANAALQASDGDFGPPAENLLSIIEATDAFNGQVGPLLGNINSLVPAFVSSVKGDYLTFDGALLIPESIDQIITGGRGPESLLPGGGDIDPERPDRPGVPPRTGGFPPIDRILSGGLAIEPPGPELSPQPPNQNGQ</sequence>
<feature type="compositionally biased region" description="Pro residues" evidence="1">
    <location>
        <begin position="448"/>
        <end position="463"/>
    </location>
</feature>
<dbReference type="InterPro" id="IPR052336">
    <property type="entry name" value="MlaD_Phospholipid_Transporter"/>
</dbReference>
<evidence type="ECO:0000313" key="6">
    <source>
        <dbReference type="Proteomes" id="UP001595751"/>
    </source>
</evidence>
<comment type="caution">
    <text evidence="5">The sequence shown here is derived from an EMBL/GenBank/DDBJ whole genome shotgun (WGS) entry which is preliminary data.</text>
</comment>
<keyword evidence="2" id="KW-0812">Transmembrane</keyword>
<feature type="domain" description="Mammalian cell entry C-terminal" evidence="4">
    <location>
        <begin position="197"/>
        <end position="375"/>
    </location>
</feature>
<feature type="domain" description="Mce/MlaD" evidence="3">
    <location>
        <begin position="86"/>
        <end position="159"/>
    </location>
</feature>
<name>A0ABV7ZPW6_9CORY</name>
<dbReference type="InterPro" id="IPR003399">
    <property type="entry name" value="Mce/MlaD"/>
</dbReference>
<accession>A0ABV7ZPW6</accession>
<evidence type="ECO:0000256" key="1">
    <source>
        <dbReference type="SAM" id="MobiDB-lite"/>
    </source>
</evidence>
<keyword evidence="2" id="KW-1133">Transmembrane helix</keyword>
<keyword evidence="6" id="KW-1185">Reference proteome</keyword>
<feature type="compositionally biased region" description="Low complexity" evidence="1">
    <location>
        <begin position="24"/>
        <end position="33"/>
    </location>
</feature>
<evidence type="ECO:0000259" key="3">
    <source>
        <dbReference type="Pfam" id="PF02470"/>
    </source>
</evidence>
<dbReference type="EMBL" id="JBHRZN010000002">
    <property type="protein sequence ID" value="MFC3849844.1"/>
    <property type="molecule type" value="Genomic_DNA"/>
</dbReference>
<protein>
    <submittedName>
        <fullName evidence="5">MCE family protein</fullName>
    </submittedName>
</protein>
<dbReference type="PANTHER" id="PTHR33371:SF4">
    <property type="entry name" value="INTERMEMBRANE PHOSPHOLIPID TRANSPORT SYSTEM BINDING PROTEIN MLAD"/>
    <property type="match status" value="1"/>
</dbReference>
<dbReference type="InterPro" id="IPR024516">
    <property type="entry name" value="Mce_C"/>
</dbReference>
<proteinExistence type="predicted"/>
<dbReference type="RefSeq" id="WP_048741803.1">
    <property type="nucleotide sequence ID" value="NZ_CP047211.1"/>
</dbReference>
<evidence type="ECO:0000313" key="5">
    <source>
        <dbReference type="EMBL" id="MFC3849844.1"/>
    </source>
</evidence>
<dbReference type="Pfam" id="PF02470">
    <property type="entry name" value="MlaD"/>
    <property type="match status" value="1"/>
</dbReference>
<feature type="transmembrane region" description="Helical" evidence="2">
    <location>
        <begin position="51"/>
        <end position="69"/>
    </location>
</feature>
<organism evidence="5 6">
    <name type="scientific">Corynebacterium hansenii</name>
    <dbReference type="NCBI Taxonomy" id="394964"/>
    <lineage>
        <taxon>Bacteria</taxon>
        <taxon>Bacillati</taxon>
        <taxon>Actinomycetota</taxon>
        <taxon>Actinomycetes</taxon>
        <taxon>Mycobacteriales</taxon>
        <taxon>Corynebacteriaceae</taxon>
        <taxon>Corynebacterium</taxon>
    </lineage>
</organism>
<keyword evidence="2" id="KW-0472">Membrane</keyword>
<evidence type="ECO:0000259" key="4">
    <source>
        <dbReference type="Pfam" id="PF11887"/>
    </source>
</evidence>
<reference evidence="6" key="1">
    <citation type="journal article" date="2019" name="Int. J. Syst. Evol. Microbiol.">
        <title>The Global Catalogue of Microorganisms (GCM) 10K type strain sequencing project: providing services to taxonomists for standard genome sequencing and annotation.</title>
        <authorList>
            <consortium name="The Broad Institute Genomics Platform"/>
            <consortium name="The Broad Institute Genome Sequencing Center for Infectious Disease"/>
            <person name="Wu L."/>
            <person name="Ma J."/>
        </authorList>
    </citation>
    <scope>NUCLEOTIDE SEQUENCE [LARGE SCALE GENOMIC DNA]</scope>
    <source>
        <strain evidence="6">CCUG 53252</strain>
    </source>
</reference>
<feature type="region of interest" description="Disordered" evidence="1">
    <location>
        <begin position="1"/>
        <end position="41"/>
    </location>
</feature>
<dbReference type="Proteomes" id="UP001595751">
    <property type="component" value="Unassembled WGS sequence"/>
</dbReference>